<dbReference type="AlphaFoldDB" id="A0A5J4VK37"/>
<evidence type="ECO:0000313" key="2">
    <source>
        <dbReference type="Proteomes" id="UP000324800"/>
    </source>
</evidence>
<name>A0A5J4VK37_9EUKA</name>
<reference evidence="1 2" key="1">
    <citation type="submission" date="2019-03" db="EMBL/GenBank/DDBJ databases">
        <title>Single cell metagenomics reveals metabolic interactions within the superorganism composed of flagellate Streblomastix strix and complex community of Bacteroidetes bacteria on its surface.</title>
        <authorList>
            <person name="Treitli S.C."/>
            <person name="Kolisko M."/>
            <person name="Husnik F."/>
            <person name="Keeling P."/>
            <person name="Hampl V."/>
        </authorList>
    </citation>
    <scope>NUCLEOTIDE SEQUENCE [LARGE SCALE GENOMIC DNA]</scope>
    <source>
        <strain evidence="1">ST1C</strain>
    </source>
</reference>
<proteinExistence type="predicted"/>
<organism evidence="1 2">
    <name type="scientific">Streblomastix strix</name>
    <dbReference type="NCBI Taxonomy" id="222440"/>
    <lineage>
        <taxon>Eukaryota</taxon>
        <taxon>Metamonada</taxon>
        <taxon>Preaxostyla</taxon>
        <taxon>Oxymonadida</taxon>
        <taxon>Streblomastigidae</taxon>
        <taxon>Streblomastix</taxon>
    </lineage>
</organism>
<protein>
    <submittedName>
        <fullName evidence="1">Uncharacterized protein</fullName>
    </submittedName>
</protein>
<accession>A0A5J4VK37</accession>
<gene>
    <name evidence="1" type="ORF">EZS28_021649</name>
</gene>
<dbReference type="Proteomes" id="UP000324800">
    <property type="component" value="Unassembled WGS sequence"/>
</dbReference>
<dbReference type="EMBL" id="SNRW01006571">
    <property type="protein sequence ID" value="KAA6382824.1"/>
    <property type="molecule type" value="Genomic_DNA"/>
</dbReference>
<sequence length="85" mass="9397">MLCCISFKQYFSEMSLVQHKIFTGGLMEEPHGKSDADPNFGLYANLVKTNMPSQVVDCMLHASQSEEQGGIVVKFESEPGNVLVK</sequence>
<evidence type="ECO:0000313" key="1">
    <source>
        <dbReference type="EMBL" id="KAA6382824.1"/>
    </source>
</evidence>
<comment type="caution">
    <text evidence="1">The sequence shown here is derived from an EMBL/GenBank/DDBJ whole genome shotgun (WGS) entry which is preliminary data.</text>
</comment>